<proteinExistence type="predicted"/>
<dbReference type="Proteomes" id="UP001177260">
    <property type="component" value="Unassembled WGS sequence"/>
</dbReference>
<reference evidence="1 2" key="1">
    <citation type="journal article" date="2023" name="ACS Omega">
        <title>Identification of the Neoaspergillic Acid Biosynthesis Gene Cluster by Establishing an In Vitro CRISPR-Ribonucleoprotein Genetic System in Aspergillus melleus.</title>
        <authorList>
            <person name="Yuan B."/>
            <person name="Grau M.F."/>
            <person name="Murata R.M."/>
            <person name="Torok T."/>
            <person name="Venkateswaran K."/>
            <person name="Stajich J.E."/>
            <person name="Wang C.C.C."/>
        </authorList>
    </citation>
    <scope>NUCLEOTIDE SEQUENCE [LARGE SCALE GENOMIC DNA]</scope>
    <source>
        <strain evidence="1 2">IMV 1140</strain>
    </source>
</reference>
<comment type="caution">
    <text evidence="1">The sequence shown here is derived from an EMBL/GenBank/DDBJ whole genome shotgun (WGS) entry which is preliminary data.</text>
</comment>
<organism evidence="1 2">
    <name type="scientific">Aspergillus melleus</name>
    <dbReference type="NCBI Taxonomy" id="138277"/>
    <lineage>
        <taxon>Eukaryota</taxon>
        <taxon>Fungi</taxon>
        <taxon>Dikarya</taxon>
        <taxon>Ascomycota</taxon>
        <taxon>Pezizomycotina</taxon>
        <taxon>Eurotiomycetes</taxon>
        <taxon>Eurotiomycetidae</taxon>
        <taxon>Eurotiales</taxon>
        <taxon>Aspergillaceae</taxon>
        <taxon>Aspergillus</taxon>
        <taxon>Aspergillus subgen. Circumdati</taxon>
    </lineage>
</organism>
<accession>A0ACC3B1G2</accession>
<sequence length="454" mass="51061">MAQETLAGWVGNYLTRSSGVKVVFESAIVPRWGDGVITFKNVFVSRRPGQGTGHVSKGSSKTAAAVAAAAALNEQPSSDVSEPRPSSDEEDTNYTQFDLSIETVNVTLSFTKWINGKGLLRDVEVKGLRGVVDRRHVYWPNVDLDPKSYRHEHNPGDFEIDSFKMNDVLVSVYQPDNFRPFSVSIFSCDLPQLRKQWLFYDFMSANMMSGSFDNSLFTIHPRQTHSFTGARLGGQDDRDDKPNPWKKHSRIRIDGLNIDHLNRGVQGPFSWIHEGTVDIVADIMFPAENDESLTKVMTDLYDRLEATVTSNRYDDSASLSADQTGETVTSDQRRFLITDLRLHLNNVKAVVPLFTRDLSYINNALIRPMVAYINSRRTFIPVNCRLVKRLGDFDGSWTTFDSGLMDDLSAAVYDAFARDVVDDQARKRRFKKVGFWSLQLAAQAIFMGMAGNIA</sequence>
<keyword evidence="2" id="KW-1185">Reference proteome</keyword>
<evidence type="ECO:0000313" key="2">
    <source>
        <dbReference type="Proteomes" id="UP001177260"/>
    </source>
</evidence>
<dbReference type="EMBL" id="JAOPJF010000036">
    <property type="protein sequence ID" value="KAK1143804.1"/>
    <property type="molecule type" value="Genomic_DNA"/>
</dbReference>
<gene>
    <name evidence="1" type="primary">MDM31</name>
    <name evidence="1" type="ORF">N8T08_006055</name>
</gene>
<protein>
    <submittedName>
        <fullName evidence="1">Mitochondrial distribution and morphology protein 31, mitochondrial</fullName>
    </submittedName>
</protein>
<evidence type="ECO:0000313" key="1">
    <source>
        <dbReference type="EMBL" id="KAK1143804.1"/>
    </source>
</evidence>
<name>A0ACC3B1G2_9EURO</name>